<proteinExistence type="predicted"/>
<feature type="compositionally biased region" description="Polar residues" evidence="1">
    <location>
        <begin position="353"/>
        <end position="362"/>
    </location>
</feature>
<dbReference type="Proteomes" id="UP000050794">
    <property type="component" value="Unassembled WGS sequence"/>
</dbReference>
<gene>
    <name evidence="2" type="ORF">TCNE_LOCUS14533</name>
</gene>
<sequence length="533" mass="59649">MNAIQENVMPGTSTSSSRAPKDVEVALQFFHEVMRTDKTEMLAGSVEAIFDAVLALISRLKQKSQPIQRTFNGAVDQLSSMRGTEQWNADLARYEPDGVGYFQEALVAFLDWAENKMTDEDAKSMKSEGIRLANDLQKKILEHDDKAPAPTARASISSQRRRHVSPPSIDSGFFTDFSSEGSPSINRSFSHTDSTSGLGAEQSIDDLLAQLNLRQVAKFEPIFPNVENDDSDDDDSAVTVDEHREEREEKKDSKTCEEEVQRLADGSEIRKKKTHTFNLQQSTKHVTIRTHGGGGEEQVKKFRDGDVSFNDDIETDDFFTTPMKNRFGQNEGAGTGSGFAERTPRKNTPPEDGTSQKIKTVQHSNAVTQTVAKTAKRNGKVISDDAAHKIDTSELNAKQIETFKGEKLLDRQGSGSYEELSIVKMGLPSGSSSPPPVPPKRRHVVQYMQTFGNKKDDEKEDFFKGATLASYIVLNDNLRYHEEQYRKKISFEFSLSGTSTPSQDFSNLSQLLQYSDCDRIRLPTRYTDEVWLL</sequence>
<feature type="region of interest" description="Disordered" evidence="1">
    <location>
        <begin position="224"/>
        <end position="256"/>
    </location>
</feature>
<accession>A0A183V1B3</accession>
<feature type="region of interest" description="Disordered" evidence="1">
    <location>
        <begin position="141"/>
        <end position="177"/>
    </location>
</feature>
<dbReference type="WBParaSite" id="TCNE_0001453301-mRNA-1">
    <property type="protein sequence ID" value="TCNE_0001453301-mRNA-1"/>
    <property type="gene ID" value="TCNE_0001453301"/>
</dbReference>
<keyword evidence="3" id="KW-1185">Reference proteome</keyword>
<feature type="compositionally biased region" description="Basic and acidic residues" evidence="1">
    <location>
        <begin position="240"/>
        <end position="256"/>
    </location>
</feature>
<feature type="compositionally biased region" description="Acidic residues" evidence="1">
    <location>
        <begin position="227"/>
        <end position="236"/>
    </location>
</feature>
<dbReference type="AlphaFoldDB" id="A0A183V1B3"/>
<dbReference type="EMBL" id="UYWY01022304">
    <property type="protein sequence ID" value="VDM45854.1"/>
    <property type="molecule type" value="Genomic_DNA"/>
</dbReference>
<protein>
    <submittedName>
        <fullName evidence="4">CAP-Gly domain-containing protein</fullName>
    </submittedName>
</protein>
<organism evidence="3 4">
    <name type="scientific">Toxocara canis</name>
    <name type="common">Canine roundworm</name>
    <dbReference type="NCBI Taxonomy" id="6265"/>
    <lineage>
        <taxon>Eukaryota</taxon>
        <taxon>Metazoa</taxon>
        <taxon>Ecdysozoa</taxon>
        <taxon>Nematoda</taxon>
        <taxon>Chromadorea</taxon>
        <taxon>Rhabditida</taxon>
        <taxon>Spirurina</taxon>
        <taxon>Ascaridomorpha</taxon>
        <taxon>Ascaridoidea</taxon>
        <taxon>Toxocaridae</taxon>
        <taxon>Toxocara</taxon>
    </lineage>
</organism>
<name>A0A183V1B3_TOXCA</name>
<evidence type="ECO:0000313" key="4">
    <source>
        <dbReference type="WBParaSite" id="TCNE_0001453301-mRNA-1"/>
    </source>
</evidence>
<reference evidence="4" key="1">
    <citation type="submission" date="2016-06" db="UniProtKB">
        <authorList>
            <consortium name="WormBaseParasite"/>
        </authorList>
    </citation>
    <scope>IDENTIFICATION</scope>
</reference>
<evidence type="ECO:0000313" key="3">
    <source>
        <dbReference type="Proteomes" id="UP000050794"/>
    </source>
</evidence>
<evidence type="ECO:0000256" key="1">
    <source>
        <dbReference type="SAM" id="MobiDB-lite"/>
    </source>
</evidence>
<feature type="region of interest" description="Disordered" evidence="1">
    <location>
        <begin position="320"/>
        <end position="362"/>
    </location>
</feature>
<evidence type="ECO:0000313" key="2">
    <source>
        <dbReference type="EMBL" id="VDM45854.1"/>
    </source>
</evidence>
<reference evidence="2 3" key="2">
    <citation type="submission" date="2018-11" db="EMBL/GenBank/DDBJ databases">
        <authorList>
            <consortium name="Pathogen Informatics"/>
        </authorList>
    </citation>
    <scope>NUCLEOTIDE SEQUENCE [LARGE SCALE GENOMIC DNA]</scope>
</reference>